<accession>A0AAV5WVA6</accession>
<evidence type="ECO:0000313" key="2">
    <source>
        <dbReference type="Proteomes" id="UP001432322"/>
    </source>
</evidence>
<comment type="caution">
    <text evidence="1">The sequence shown here is derived from an EMBL/GenBank/DDBJ whole genome shotgun (WGS) entry which is preliminary data.</text>
</comment>
<dbReference type="EMBL" id="BTSY01000006">
    <property type="protein sequence ID" value="GMT34515.1"/>
    <property type="molecule type" value="Genomic_DNA"/>
</dbReference>
<reference evidence="1" key="1">
    <citation type="submission" date="2023-10" db="EMBL/GenBank/DDBJ databases">
        <title>Genome assembly of Pristionchus species.</title>
        <authorList>
            <person name="Yoshida K."/>
            <person name="Sommer R.J."/>
        </authorList>
    </citation>
    <scope>NUCLEOTIDE SEQUENCE</scope>
    <source>
        <strain evidence="1">RS5133</strain>
    </source>
</reference>
<keyword evidence="2" id="KW-1185">Reference proteome</keyword>
<proteinExistence type="predicted"/>
<feature type="non-terminal residue" evidence="1">
    <location>
        <position position="105"/>
    </location>
</feature>
<dbReference type="Proteomes" id="UP001432322">
    <property type="component" value="Unassembled WGS sequence"/>
</dbReference>
<evidence type="ECO:0000313" key="1">
    <source>
        <dbReference type="EMBL" id="GMT34515.1"/>
    </source>
</evidence>
<name>A0AAV5WVA6_9BILA</name>
<gene>
    <name evidence="1" type="ORF">PFISCL1PPCAC_25812</name>
</gene>
<dbReference type="AlphaFoldDB" id="A0AAV5WVA6"/>
<sequence>MISNILVESLSMFDGESGGDGMSIDRSYSNYVVSLCQRDITVGRMRCDQCVFGRGRGHISDQFVHLPLLREMLVVRVVDVNVRNSPAEHLAYQMHPITAFNAEEK</sequence>
<protein>
    <submittedName>
        <fullName evidence="1">Uncharacterized protein</fullName>
    </submittedName>
</protein>
<organism evidence="1 2">
    <name type="scientific">Pristionchus fissidentatus</name>
    <dbReference type="NCBI Taxonomy" id="1538716"/>
    <lineage>
        <taxon>Eukaryota</taxon>
        <taxon>Metazoa</taxon>
        <taxon>Ecdysozoa</taxon>
        <taxon>Nematoda</taxon>
        <taxon>Chromadorea</taxon>
        <taxon>Rhabditida</taxon>
        <taxon>Rhabditina</taxon>
        <taxon>Diplogasteromorpha</taxon>
        <taxon>Diplogasteroidea</taxon>
        <taxon>Neodiplogasteridae</taxon>
        <taxon>Pristionchus</taxon>
    </lineage>
</organism>